<sequence length="83" mass="9114">MKRQRIEDPYGYSYGYGAALGAGKRQRQDSYQKALAEGKYELRMLVTSRGAGAIIGKKGESVKKLQAECDATVSVPDSQTPER</sequence>
<dbReference type="AlphaFoldDB" id="A0A183E7L1"/>
<evidence type="ECO:0000259" key="2">
    <source>
        <dbReference type="Pfam" id="PF00013"/>
    </source>
</evidence>
<evidence type="ECO:0000313" key="5">
    <source>
        <dbReference type="WBParaSite" id="GPUH_0001697401-mRNA-1"/>
    </source>
</evidence>
<dbReference type="InterPro" id="IPR004088">
    <property type="entry name" value="KH_dom_type_1"/>
</dbReference>
<feature type="domain" description="K Homology" evidence="2">
    <location>
        <begin position="42"/>
        <end position="79"/>
    </location>
</feature>
<dbReference type="OrthoDB" id="1937934at2759"/>
<evidence type="ECO:0000313" key="4">
    <source>
        <dbReference type="Proteomes" id="UP000271098"/>
    </source>
</evidence>
<dbReference type="GO" id="GO:0003723">
    <property type="term" value="F:RNA binding"/>
    <property type="evidence" value="ECO:0007669"/>
    <property type="project" value="UniProtKB-UniRule"/>
</dbReference>
<evidence type="ECO:0000313" key="3">
    <source>
        <dbReference type="EMBL" id="VDN28865.1"/>
    </source>
</evidence>
<organism evidence="5">
    <name type="scientific">Gongylonema pulchrum</name>
    <dbReference type="NCBI Taxonomy" id="637853"/>
    <lineage>
        <taxon>Eukaryota</taxon>
        <taxon>Metazoa</taxon>
        <taxon>Ecdysozoa</taxon>
        <taxon>Nematoda</taxon>
        <taxon>Chromadorea</taxon>
        <taxon>Rhabditida</taxon>
        <taxon>Spirurina</taxon>
        <taxon>Spiruromorpha</taxon>
        <taxon>Spiruroidea</taxon>
        <taxon>Gongylonematidae</taxon>
        <taxon>Gongylonema</taxon>
    </lineage>
</organism>
<accession>A0A183E7L1</accession>
<dbReference type="Gene3D" id="3.30.1370.10">
    <property type="entry name" value="K Homology domain, type 1"/>
    <property type="match status" value="1"/>
</dbReference>
<gene>
    <name evidence="3" type="ORF">GPUH_LOCUS16951</name>
</gene>
<reference evidence="5" key="1">
    <citation type="submission" date="2016-06" db="UniProtKB">
        <authorList>
            <consortium name="WormBaseParasite"/>
        </authorList>
    </citation>
    <scope>IDENTIFICATION</scope>
</reference>
<proteinExistence type="predicted"/>
<dbReference type="PROSITE" id="PS50084">
    <property type="entry name" value="KH_TYPE_1"/>
    <property type="match status" value="1"/>
</dbReference>
<evidence type="ECO:0000256" key="1">
    <source>
        <dbReference type="PROSITE-ProRule" id="PRU00117"/>
    </source>
</evidence>
<dbReference type="InterPro" id="IPR036612">
    <property type="entry name" value="KH_dom_type_1_sf"/>
</dbReference>
<name>A0A183E7L1_9BILA</name>
<dbReference type="WBParaSite" id="GPUH_0001697401-mRNA-1">
    <property type="protein sequence ID" value="GPUH_0001697401-mRNA-1"/>
    <property type="gene ID" value="GPUH_0001697401"/>
</dbReference>
<protein>
    <submittedName>
        <fullName evidence="5">KH_dom_type_1 domain-containing protein</fullName>
    </submittedName>
</protein>
<dbReference type="Proteomes" id="UP000271098">
    <property type="component" value="Unassembled WGS sequence"/>
</dbReference>
<dbReference type="Pfam" id="PF00013">
    <property type="entry name" value="KH_1"/>
    <property type="match status" value="1"/>
</dbReference>
<reference evidence="3 4" key="2">
    <citation type="submission" date="2018-11" db="EMBL/GenBank/DDBJ databases">
        <authorList>
            <consortium name="Pathogen Informatics"/>
        </authorList>
    </citation>
    <scope>NUCLEOTIDE SEQUENCE [LARGE SCALE GENOMIC DNA]</scope>
</reference>
<dbReference type="SUPFAM" id="SSF54791">
    <property type="entry name" value="Eukaryotic type KH-domain (KH-domain type I)"/>
    <property type="match status" value="1"/>
</dbReference>
<dbReference type="CDD" id="cd22432">
    <property type="entry name" value="KH-I_HNRNPK_rpt1"/>
    <property type="match status" value="1"/>
</dbReference>
<keyword evidence="4" id="KW-1185">Reference proteome</keyword>
<dbReference type="EMBL" id="UYRT01084457">
    <property type="protein sequence ID" value="VDN28865.1"/>
    <property type="molecule type" value="Genomic_DNA"/>
</dbReference>
<keyword evidence="1" id="KW-0694">RNA-binding</keyword>